<evidence type="ECO:0000313" key="2">
    <source>
        <dbReference type="Proteomes" id="UP001515660"/>
    </source>
</evidence>
<comment type="caution">
    <text evidence="1">The sequence shown here is derived from an EMBL/GenBank/DDBJ whole genome shotgun (WGS) entry which is preliminary data.</text>
</comment>
<dbReference type="Proteomes" id="UP001515660">
    <property type="component" value="Unassembled WGS sequence"/>
</dbReference>
<protein>
    <submittedName>
        <fullName evidence="1">Uncharacterized protein</fullName>
    </submittedName>
</protein>
<name>A0ABX0GB43_9RHOB</name>
<keyword evidence="2" id="KW-1185">Reference proteome</keyword>
<reference evidence="1 2" key="1">
    <citation type="journal article" date="2022" name="Microorganisms">
        <title>Genome Sequence and Characterization of a Xanthorhodopsin-Containing, Aerobic Anoxygenic Phototrophic Rhodobacter Species, Isolated from Mesophilic Conditions at Yellowstone National Park.</title>
        <authorList>
            <person name="Kyndt J.A."/>
            <person name="Robertson S."/>
            <person name="Shoffstall I.B."/>
            <person name="Ramaley R.F."/>
            <person name="Meyer T.E."/>
        </authorList>
    </citation>
    <scope>NUCLEOTIDE SEQUENCE [LARGE SCALE GENOMIC DNA]</scope>
    <source>
        <strain evidence="1 2">M37P</strain>
    </source>
</reference>
<accession>A0ABX0GB43</accession>
<dbReference type="EMBL" id="JAANHS010000021">
    <property type="protein sequence ID" value="NHB78351.1"/>
    <property type="molecule type" value="Genomic_DNA"/>
</dbReference>
<organism evidence="1 2">
    <name type="scientific">Rhodobacter calidifons</name>
    <dbReference type="NCBI Taxonomy" id="2715277"/>
    <lineage>
        <taxon>Bacteria</taxon>
        <taxon>Pseudomonadati</taxon>
        <taxon>Pseudomonadota</taxon>
        <taxon>Alphaproteobacteria</taxon>
        <taxon>Rhodobacterales</taxon>
        <taxon>Rhodobacter group</taxon>
        <taxon>Rhodobacter</taxon>
    </lineage>
</organism>
<proteinExistence type="predicted"/>
<gene>
    <name evidence="1" type="ORF">G8O29_16675</name>
</gene>
<sequence length="94" mass="10600">MHLTRTVMPALAQTSKRQWPVRNDHCFQRIVLDTICSGVWYDHIARPAYKHLSQAQAAEAVQLCDQIIAERTDLNVLNQQSLAWRGKGRTAGGS</sequence>
<evidence type="ECO:0000313" key="1">
    <source>
        <dbReference type="EMBL" id="NHB78351.1"/>
    </source>
</evidence>